<dbReference type="CDD" id="cd06222">
    <property type="entry name" value="RNase_H_like"/>
    <property type="match status" value="1"/>
</dbReference>
<gene>
    <name evidence="3" type="ORF">Golob_002826</name>
</gene>
<comment type="caution">
    <text evidence="3">The sequence shown here is derived from an EMBL/GenBank/DDBJ whole genome shotgun (WGS) entry which is preliminary data.</text>
</comment>
<dbReference type="InterPro" id="IPR012337">
    <property type="entry name" value="RNaseH-like_sf"/>
</dbReference>
<feature type="domain" description="RNase H type-1" evidence="2">
    <location>
        <begin position="76"/>
        <end position="148"/>
    </location>
</feature>
<dbReference type="InterPro" id="IPR044730">
    <property type="entry name" value="RNase_H-like_dom_plant"/>
</dbReference>
<dbReference type="SUPFAM" id="SSF53098">
    <property type="entry name" value="Ribonuclease H-like"/>
    <property type="match status" value="1"/>
</dbReference>
<name>A0A7J8N6F2_9ROSI</name>
<dbReference type="Gene3D" id="3.30.420.10">
    <property type="entry name" value="Ribonuclease H-like superfamily/Ribonuclease H"/>
    <property type="match status" value="1"/>
</dbReference>
<dbReference type="Proteomes" id="UP000593572">
    <property type="component" value="Unassembled WGS sequence"/>
</dbReference>
<dbReference type="GO" id="GO:0004523">
    <property type="term" value="F:RNA-DNA hybrid ribonuclease activity"/>
    <property type="evidence" value="ECO:0007669"/>
    <property type="project" value="InterPro"/>
</dbReference>
<feature type="region of interest" description="Disordered" evidence="1">
    <location>
        <begin position="1"/>
        <end position="21"/>
    </location>
</feature>
<dbReference type="EMBL" id="JABEZX010000012">
    <property type="protein sequence ID" value="MBA0572486.1"/>
    <property type="molecule type" value="Genomic_DNA"/>
</dbReference>
<organism evidence="3 4">
    <name type="scientific">Gossypium lobatum</name>
    <dbReference type="NCBI Taxonomy" id="34289"/>
    <lineage>
        <taxon>Eukaryota</taxon>
        <taxon>Viridiplantae</taxon>
        <taxon>Streptophyta</taxon>
        <taxon>Embryophyta</taxon>
        <taxon>Tracheophyta</taxon>
        <taxon>Spermatophyta</taxon>
        <taxon>Magnoliopsida</taxon>
        <taxon>eudicotyledons</taxon>
        <taxon>Gunneridae</taxon>
        <taxon>Pentapetalae</taxon>
        <taxon>rosids</taxon>
        <taxon>malvids</taxon>
        <taxon>Malvales</taxon>
        <taxon>Malvaceae</taxon>
        <taxon>Malvoideae</taxon>
        <taxon>Gossypium</taxon>
    </lineage>
</organism>
<dbReference type="InterPro" id="IPR002156">
    <property type="entry name" value="RNaseH_domain"/>
</dbReference>
<evidence type="ECO:0000313" key="4">
    <source>
        <dbReference type="Proteomes" id="UP000593572"/>
    </source>
</evidence>
<proteinExistence type="predicted"/>
<evidence type="ECO:0000259" key="2">
    <source>
        <dbReference type="Pfam" id="PF13456"/>
    </source>
</evidence>
<dbReference type="InterPro" id="IPR036397">
    <property type="entry name" value="RNaseH_sf"/>
</dbReference>
<reference evidence="3 4" key="1">
    <citation type="journal article" date="2019" name="Genome Biol. Evol.">
        <title>Insights into the evolution of the New World diploid cottons (Gossypium, subgenus Houzingenia) based on genome sequencing.</title>
        <authorList>
            <person name="Grover C.E."/>
            <person name="Arick M.A. 2nd"/>
            <person name="Thrash A."/>
            <person name="Conover J.L."/>
            <person name="Sanders W.S."/>
            <person name="Peterson D.G."/>
            <person name="Frelichowski J.E."/>
            <person name="Scheffler J.A."/>
            <person name="Scheffler B.E."/>
            <person name="Wendel J.F."/>
        </authorList>
    </citation>
    <scope>NUCLEOTIDE SEQUENCE [LARGE SCALE GENOMIC DNA]</scope>
    <source>
        <strain evidence="3">157</strain>
        <tissue evidence="3">Leaf</tissue>
    </source>
</reference>
<dbReference type="Pfam" id="PF13456">
    <property type="entry name" value="RVT_3"/>
    <property type="match status" value="1"/>
</dbReference>
<sequence>MKAKPFLPEKTQKERPFSSPFNPIPVTKGEIPVSGLAAVPGDRAVSDARGWGAGVRLREGHARRPRAALGVDLVLFVAELWGILDGLLLLKKQGYDEIVIQSDNLEVIGTIGDSKLERSNSTLVRRIQHILSNKEKWFLRYVLRESNNEDLHIFDVPPITIQEVLKEENTGDNLFINKSM</sequence>
<dbReference type="AlphaFoldDB" id="A0A7J8N6F2"/>
<evidence type="ECO:0000256" key="1">
    <source>
        <dbReference type="SAM" id="MobiDB-lite"/>
    </source>
</evidence>
<dbReference type="GO" id="GO:0003676">
    <property type="term" value="F:nucleic acid binding"/>
    <property type="evidence" value="ECO:0007669"/>
    <property type="project" value="InterPro"/>
</dbReference>
<evidence type="ECO:0000313" key="3">
    <source>
        <dbReference type="EMBL" id="MBA0572486.1"/>
    </source>
</evidence>
<keyword evidence="4" id="KW-1185">Reference proteome</keyword>
<protein>
    <recommendedName>
        <fullName evidence="2">RNase H type-1 domain-containing protein</fullName>
    </recommendedName>
</protein>
<accession>A0A7J8N6F2</accession>